<gene>
    <name evidence="8" type="ORF">HPP92_001249</name>
</gene>
<sequence>MRIGCDVCGTAAAAVICCADEAALCSRCDEEVPLPTSSPESTADFHFSAMLQSSLDVIFVRALFCQDCDESIHIAGTLSAKHQRFLATGVRIGFNSDTGLDSEVHHPEPPNGNSMVQSPKIASKVQATLASTPTLWAIDDIFQLPEYEATNKRSPAGFAELSWFSGIGLSPESERSLAAAAEVPQILFSQPGSESLYRAHKTSMPFKKPRMEMLQNEDFFTVPDLG</sequence>
<evidence type="ECO:0000313" key="8">
    <source>
        <dbReference type="EMBL" id="KAG0496558.1"/>
    </source>
</evidence>
<evidence type="ECO:0000256" key="7">
    <source>
        <dbReference type="SAM" id="MobiDB-lite"/>
    </source>
</evidence>
<dbReference type="InterPro" id="IPR049808">
    <property type="entry name" value="CONSTANS-like_Bbox1"/>
</dbReference>
<keyword evidence="4" id="KW-0863">Zinc-finger</keyword>
<evidence type="ECO:0000256" key="2">
    <source>
        <dbReference type="ARBA" id="ARBA00022723"/>
    </source>
</evidence>
<keyword evidence="5" id="KW-0862">Zinc</keyword>
<dbReference type="CDD" id="cd19821">
    <property type="entry name" value="Bbox1_BBX-like"/>
    <property type="match status" value="1"/>
</dbReference>
<dbReference type="GO" id="GO:0005634">
    <property type="term" value="C:nucleus"/>
    <property type="evidence" value="ECO:0007669"/>
    <property type="project" value="UniProtKB-SubCell"/>
</dbReference>
<evidence type="ECO:0008006" key="10">
    <source>
        <dbReference type="Google" id="ProtNLM"/>
    </source>
</evidence>
<dbReference type="PANTHER" id="PTHR31832">
    <property type="entry name" value="B-BOX ZINC FINGER PROTEIN 22"/>
    <property type="match status" value="1"/>
</dbReference>
<keyword evidence="6" id="KW-0539">Nucleus</keyword>
<protein>
    <recommendedName>
        <fullName evidence="10">B box-type domain-containing protein</fullName>
    </recommendedName>
</protein>
<evidence type="ECO:0000256" key="5">
    <source>
        <dbReference type="ARBA" id="ARBA00022833"/>
    </source>
</evidence>
<dbReference type="GO" id="GO:0009640">
    <property type="term" value="P:photomorphogenesis"/>
    <property type="evidence" value="ECO:0007669"/>
    <property type="project" value="TreeGrafter"/>
</dbReference>
<comment type="subcellular location">
    <subcellularLocation>
        <location evidence="1">Nucleus</location>
    </subcellularLocation>
</comment>
<evidence type="ECO:0000313" key="9">
    <source>
        <dbReference type="Proteomes" id="UP000636800"/>
    </source>
</evidence>
<keyword evidence="9" id="KW-1185">Reference proteome</keyword>
<feature type="region of interest" description="Disordered" evidence="7">
    <location>
        <begin position="98"/>
        <end position="117"/>
    </location>
</feature>
<reference evidence="8 9" key="1">
    <citation type="journal article" date="2020" name="Nat. Food">
        <title>A phased Vanilla planifolia genome enables genetic improvement of flavour and production.</title>
        <authorList>
            <person name="Hasing T."/>
            <person name="Tang H."/>
            <person name="Brym M."/>
            <person name="Khazi F."/>
            <person name="Huang T."/>
            <person name="Chambers A.H."/>
        </authorList>
    </citation>
    <scope>NUCLEOTIDE SEQUENCE [LARGE SCALE GENOMIC DNA]</scope>
    <source>
        <tissue evidence="8">Leaf</tissue>
    </source>
</reference>
<dbReference type="InterPro" id="IPR051979">
    <property type="entry name" value="B-box_zinc_finger"/>
</dbReference>
<keyword evidence="2" id="KW-0479">Metal-binding</keyword>
<keyword evidence="3" id="KW-0677">Repeat</keyword>
<name>A0A835RTM8_VANPL</name>
<dbReference type="Proteomes" id="UP000636800">
    <property type="component" value="Chromosome 1"/>
</dbReference>
<evidence type="ECO:0000256" key="1">
    <source>
        <dbReference type="ARBA" id="ARBA00004123"/>
    </source>
</evidence>
<evidence type="ECO:0000256" key="3">
    <source>
        <dbReference type="ARBA" id="ARBA00022737"/>
    </source>
</evidence>
<evidence type="ECO:0000256" key="4">
    <source>
        <dbReference type="ARBA" id="ARBA00022771"/>
    </source>
</evidence>
<dbReference type="PANTHER" id="PTHR31832:SF41">
    <property type="entry name" value="B-BOX ZINC FINGER PROTEIN 24"/>
    <property type="match status" value="1"/>
</dbReference>
<proteinExistence type="predicted"/>
<dbReference type="OrthoDB" id="331544at2759"/>
<dbReference type="EMBL" id="JADCNL010000001">
    <property type="protein sequence ID" value="KAG0496558.1"/>
    <property type="molecule type" value="Genomic_DNA"/>
</dbReference>
<accession>A0A835RTM8</accession>
<evidence type="ECO:0000256" key="6">
    <source>
        <dbReference type="ARBA" id="ARBA00023242"/>
    </source>
</evidence>
<organism evidence="8 9">
    <name type="scientific">Vanilla planifolia</name>
    <name type="common">Vanilla</name>
    <dbReference type="NCBI Taxonomy" id="51239"/>
    <lineage>
        <taxon>Eukaryota</taxon>
        <taxon>Viridiplantae</taxon>
        <taxon>Streptophyta</taxon>
        <taxon>Embryophyta</taxon>
        <taxon>Tracheophyta</taxon>
        <taxon>Spermatophyta</taxon>
        <taxon>Magnoliopsida</taxon>
        <taxon>Liliopsida</taxon>
        <taxon>Asparagales</taxon>
        <taxon>Orchidaceae</taxon>
        <taxon>Vanilloideae</taxon>
        <taxon>Vanilleae</taxon>
        <taxon>Vanilla</taxon>
    </lineage>
</organism>
<comment type="caution">
    <text evidence="8">The sequence shown here is derived from an EMBL/GenBank/DDBJ whole genome shotgun (WGS) entry which is preliminary data.</text>
</comment>
<dbReference type="GO" id="GO:0006355">
    <property type="term" value="P:regulation of DNA-templated transcription"/>
    <property type="evidence" value="ECO:0007669"/>
    <property type="project" value="TreeGrafter"/>
</dbReference>
<dbReference type="GO" id="GO:0008270">
    <property type="term" value="F:zinc ion binding"/>
    <property type="evidence" value="ECO:0007669"/>
    <property type="project" value="UniProtKB-KW"/>
</dbReference>
<dbReference type="AlphaFoldDB" id="A0A835RTM8"/>